<name>A0A7D8YJT7_9HELO</name>
<keyword evidence="1" id="KW-0812">Transmembrane</keyword>
<dbReference type="AlphaFoldDB" id="A0A7D8YJT7"/>
<dbReference type="OrthoDB" id="15108at2759"/>
<organism evidence="2 3">
    <name type="scientific">Lachnellula cervina</name>
    <dbReference type="NCBI Taxonomy" id="1316786"/>
    <lineage>
        <taxon>Eukaryota</taxon>
        <taxon>Fungi</taxon>
        <taxon>Dikarya</taxon>
        <taxon>Ascomycota</taxon>
        <taxon>Pezizomycotina</taxon>
        <taxon>Leotiomycetes</taxon>
        <taxon>Helotiales</taxon>
        <taxon>Lachnaceae</taxon>
        <taxon>Lachnellula</taxon>
    </lineage>
</organism>
<feature type="transmembrane region" description="Helical" evidence="1">
    <location>
        <begin position="36"/>
        <end position="55"/>
    </location>
</feature>
<evidence type="ECO:0000313" key="3">
    <source>
        <dbReference type="Proteomes" id="UP000481288"/>
    </source>
</evidence>
<evidence type="ECO:0000313" key="2">
    <source>
        <dbReference type="EMBL" id="TVY50511.1"/>
    </source>
</evidence>
<accession>A0A7D8YJT7</accession>
<evidence type="ECO:0008006" key="4">
    <source>
        <dbReference type="Google" id="ProtNLM"/>
    </source>
</evidence>
<proteinExistence type="predicted"/>
<keyword evidence="3" id="KW-1185">Reference proteome</keyword>
<dbReference type="PANTHER" id="PTHR39476:SF1">
    <property type="entry name" value="NADH DEHYDROGENASE [UBIQUINONE] 1 BETA SUBCOMPLEX SUBUNIT 4"/>
    <property type="match status" value="1"/>
</dbReference>
<dbReference type="Proteomes" id="UP000481288">
    <property type="component" value="Unassembled WGS sequence"/>
</dbReference>
<dbReference type="PANTHER" id="PTHR39476">
    <property type="entry name" value="NADH:UBIQUINONE OXIDOREDUCTASE 6.6KD SUBUNIT"/>
    <property type="match status" value="1"/>
</dbReference>
<protein>
    <recommendedName>
        <fullName evidence="4">NADH-ubiquinone oxidoreductase B15 subunit</fullName>
    </recommendedName>
</protein>
<keyword evidence="1" id="KW-0472">Membrane</keyword>
<comment type="caution">
    <text evidence="2">The sequence shown here is derived from an EMBL/GenBank/DDBJ whole genome shotgun (WGS) entry which is preliminary data.</text>
</comment>
<keyword evidence="1" id="KW-1133">Transmembrane helix</keyword>
<sequence>MAGHGNHPVALDPAMVKYNNMMVNRHKYFRWTGRTARITFAYMVAFPTLIGYIAYRSDGKYDMRGKRRGDTIVEF</sequence>
<evidence type="ECO:0000256" key="1">
    <source>
        <dbReference type="SAM" id="Phobius"/>
    </source>
</evidence>
<gene>
    <name evidence="2" type="ORF">LCER1_G009148</name>
</gene>
<dbReference type="EMBL" id="QGMG01001103">
    <property type="protein sequence ID" value="TVY50511.1"/>
    <property type="molecule type" value="Genomic_DNA"/>
</dbReference>
<reference evidence="2 3" key="1">
    <citation type="submission" date="2018-05" db="EMBL/GenBank/DDBJ databases">
        <title>Whole genome sequencing for identification of molecular markers to develop diagnostic detection tools for the regulated plant pathogen Lachnellula willkommii.</title>
        <authorList>
            <person name="Giroux E."/>
            <person name="Bilodeau G."/>
        </authorList>
    </citation>
    <scope>NUCLEOTIDE SEQUENCE [LARGE SCALE GENOMIC DNA]</scope>
    <source>
        <strain evidence="2 3">CBS 625.97</strain>
    </source>
</reference>